<comment type="similarity">
    <text evidence="4">Belongs to the nucleoporin GLFG family.</text>
</comment>
<dbReference type="PANTHER" id="PTHR23198">
    <property type="entry name" value="NUCLEOPORIN"/>
    <property type="match status" value="1"/>
</dbReference>
<organism evidence="20 21">
    <name type="scientific">Bemisia tabaci</name>
    <name type="common">Sweetpotato whitefly</name>
    <name type="synonym">Aleurodes tabaci</name>
    <dbReference type="NCBI Taxonomy" id="7038"/>
    <lineage>
        <taxon>Eukaryota</taxon>
        <taxon>Metazoa</taxon>
        <taxon>Ecdysozoa</taxon>
        <taxon>Arthropoda</taxon>
        <taxon>Hexapoda</taxon>
        <taxon>Insecta</taxon>
        <taxon>Pterygota</taxon>
        <taxon>Neoptera</taxon>
        <taxon>Paraneoptera</taxon>
        <taxon>Hemiptera</taxon>
        <taxon>Sternorrhyncha</taxon>
        <taxon>Aleyrodoidea</taxon>
        <taxon>Aleyrodidae</taxon>
        <taxon>Aleyrodinae</taxon>
        <taxon>Bemisia</taxon>
    </lineage>
</organism>
<evidence type="ECO:0000256" key="14">
    <source>
        <dbReference type="ARBA" id="ARBA00023010"/>
    </source>
</evidence>
<name>A0A9P0F2D6_BEMTA</name>
<dbReference type="Gene3D" id="1.10.10.2360">
    <property type="match status" value="1"/>
</dbReference>
<dbReference type="PANTHER" id="PTHR23198:SF6">
    <property type="entry name" value="NUCLEAR PORE COMPLEX PROTEIN NUP98-NUP96"/>
    <property type="match status" value="1"/>
</dbReference>
<evidence type="ECO:0000256" key="16">
    <source>
        <dbReference type="ARBA" id="ARBA00023136"/>
    </source>
</evidence>
<dbReference type="InterPro" id="IPR021967">
    <property type="entry name" value="Nup98_C"/>
</dbReference>
<evidence type="ECO:0000256" key="3">
    <source>
        <dbReference type="ARBA" id="ARBA00004642"/>
    </source>
</evidence>
<keyword evidence="8" id="KW-0677">Repeat</keyword>
<dbReference type="KEGG" id="btab:109030065"/>
<dbReference type="PROSITE" id="PS51434">
    <property type="entry name" value="NUP_C"/>
    <property type="match status" value="1"/>
</dbReference>
<proteinExistence type="inferred from homology"/>
<keyword evidence="11" id="KW-0509">mRNA transport</keyword>
<keyword evidence="6" id="KW-0813">Transport</keyword>
<dbReference type="Gene3D" id="3.30.1610.10">
    <property type="entry name" value="Peptidase S59, nucleoporin"/>
    <property type="match status" value="1"/>
</dbReference>
<dbReference type="GO" id="GO:0006405">
    <property type="term" value="P:RNA export from nucleus"/>
    <property type="evidence" value="ECO:0007669"/>
    <property type="project" value="TreeGrafter"/>
</dbReference>
<dbReference type="Pfam" id="PF21240">
    <property type="entry name" value="Nup98_GLEBS"/>
    <property type="match status" value="1"/>
</dbReference>
<protein>
    <recommendedName>
        <fullName evidence="5">Nuclear pore complex protein Nup98-Nup96</fullName>
    </recommendedName>
</protein>
<evidence type="ECO:0000256" key="9">
    <source>
        <dbReference type="ARBA" id="ARBA00022801"/>
    </source>
</evidence>
<keyword evidence="15" id="KW-0906">Nuclear pore complex</keyword>
<keyword evidence="14" id="KW-0811">Translocation</keyword>
<dbReference type="GO" id="GO:0006606">
    <property type="term" value="P:protein import into nucleus"/>
    <property type="evidence" value="ECO:0007669"/>
    <property type="project" value="TreeGrafter"/>
</dbReference>
<feature type="compositionally biased region" description="Low complexity" evidence="18">
    <location>
        <begin position="59"/>
        <end position="81"/>
    </location>
</feature>
<dbReference type="GO" id="GO:0005654">
    <property type="term" value="C:nucleoplasm"/>
    <property type="evidence" value="ECO:0007669"/>
    <property type="project" value="UniProtKB-SubCell"/>
</dbReference>
<keyword evidence="13" id="KW-0653">Protein transport</keyword>
<evidence type="ECO:0000313" key="20">
    <source>
        <dbReference type="EMBL" id="CAH0385420.1"/>
    </source>
</evidence>
<dbReference type="Pfam" id="PF12110">
    <property type="entry name" value="Nup96"/>
    <property type="match status" value="1"/>
</dbReference>
<keyword evidence="17" id="KW-0539">Nucleus</keyword>
<dbReference type="GO" id="GO:0006508">
    <property type="term" value="P:proteolysis"/>
    <property type="evidence" value="ECO:0007669"/>
    <property type="project" value="UniProtKB-KW"/>
</dbReference>
<feature type="compositionally biased region" description="Low complexity" evidence="18">
    <location>
        <begin position="141"/>
        <end position="150"/>
    </location>
</feature>
<keyword evidence="16" id="KW-0472">Membrane</keyword>
<dbReference type="FunFam" id="1.10.10.2360:FF:000001">
    <property type="entry name" value="Nuclear pore complex protein Nup98-Nup96"/>
    <property type="match status" value="1"/>
</dbReference>
<dbReference type="SUPFAM" id="SSF82215">
    <property type="entry name" value="C-terminal autoproteolytic domain of nucleoporin nup98"/>
    <property type="match status" value="1"/>
</dbReference>
<dbReference type="GO" id="GO:0017056">
    <property type="term" value="F:structural constituent of nuclear pore"/>
    <property type="evidence" value="ECO:0007669"/>
    <property type="project" value="InterPro"/>
</dbReference>
<feature type="compositionally biased region" description="Polar residues" evidence="18">
    <location>
        <begin position="40"/>
        <end position="51"/>
    </location>
</feature>
<dbReference type="Gene3D" id="1.25.40.690">
    <property type="match status" value="1"/>
</dbReference>
<dbReference type="GO" id="GO:0008139">
    <property type="term" value="F:nuclear localization sequence binding"/>
    <property type="evidence" value="ECO:0007669"/>
    <property type="project" value="TreeGrafter"/>
</dbReference>
<keyword evidence="21" id="KW-1185">Reference proteome</keyword>
<keyword evidence="12" id="KW-0720">Serine protease</keyword>
<dbReference type="GO" id="GO:0044614">
    <property type="term" value="C:nuclear pore cytoplasmic filaments"/>
    <property type="evidence" value="ECO:0007669"/>
    <property type="project" value="TreeGrafter"/>
</dbReference>
<dbReference type="EMBL" id="OU963863">
    <property type="protein sequence ID" value="CAH0385420.1"/>
    <property type="molecule type" value="Genomic_DNA"/>
</dbReference>
<accession>A0A9P0F2D6</accession>
<dbReference type="GO" id="GO:0031965">
    <property type="term" value="C:nuclear membrane"/>
    <property type="evidence" value="ECO:0007669"/>
    <property type="project" value="UniProtKB-SubCell"/>
</dbReference>
<dbReference type="GO" id="GO:0051028">
    <property type="term" value="P:mRNA transport"/>
    <property type="evidence" value="ECO:0007669"/>
    <property type="project" value="UniProtKB-KW"/>
</dbReference>
<evidence type="ECO:0000256" key="11">
    <source>
        <dbReference type="ARBA" id="ARBA00022816"/>
    </source>
</evidence>
<keyword evidence="10" id="KW-0068">Autocatalytic cleavage</keyword>
<evidence type="ECO:0000313" key="21">
    <source>
        <dbReference type="Proteomes" id="UP001152759"/>
    </source>
</evidence>
<evidence type="ECO:0000256" key="7">
    <source>
        <dbReference type="ARBA" id="ARBA00022670"/>
    </source>
</evidence>
<dbReference type="Pfam" id="PF04096">
    <property type="entry name" value="Nucleoporin2"/>
    <property type="match status" value="1"/>
</dbReference>
<dbReference type="InterPro" id="IPR007230">
    <property type="entry name" value="Nup98_auto-Pept-S59_dom"/>
</dbReference>
<evidence type="ECO:0000256" key="1">
    <source>
        <dbReference type="ARBA" id="ARBA00004567"/>
    </source>
</evidence>
<feature type="compositionally biased region" description="Low complexity" evidence="18">
    <location>
        <begin position="722"/>
        <end position="740"/>
    </location>
</feature>
<gene>
    <name evidence="20" type="ORF">BEMITA_LOCUS4646</name>
</gene>
<comment type="subcellular location">
    <subcellularLocation>
        <location evidence="2">Nucleus membrane</location>
        <topology evidence="2">Peripheral membrane protein</topology>
        <orientation evidence="2">Nucleoplasmic side</orientation>
    </subcellularLocation>
    <subcellularLocation>
        <location evidence="1">Nucleus</location>
        <location evidence="1">Nuclear pore complex</location>
    </subcellularLocation>
    <subcellularLocation>
        <location evidence="3">Nucleus</location>
        <location evidence="3">Nucleoplasm</location>
    </subcellularLocation>
</comment>
<keyword evidence="9" id="KW-0378">Hydrolase</keyword>
<feature type="compositionally biased region" description="Polar residues" evidence="18">
    <location>
        <begin position="84"/>
        <end position="104"/>
    </location>
</feature>
<evidence type="ECO:0000256" key="5">
    <source>
        <dbReference type="ARBA" id="ARBA00013472"/>
    </source>
</evidence>
<evidence type="ECO:0000259" key="19">
    <source>
        <dbReference type="PROSITE" id="PS51434"/>
    </source>
</evidence>
<dbReference type="Proteomes" id="UP001152759">
    <property type="component" value="Chromosome 2"/>
</dbReference>
<dbReference type="InterPro" id="IPR037665">
    <property type="entry name" value="Nucleoporin_S59-like"/>
</dbReference>
<dbReference type="GO" id="GO:0000973">
    <property type="term" value="P:post-transcriptional tethering of RNA polymerase II gene DNA at nuclear periphery"/>
    <property type="evidence" value="ECO:0007669"/>
    <property type="project" value="TreeGrafter"/>
</dbReference>
<evidence type="ECO:0000256" key="10">
    <source>
        <dbReference type="ARBA" id="ARBA00022813"/>
    </source>
</evidence>
<dbReference type="GO" id="GO:0034398">
    <property type="term" value="P:telomere tethering at nuclear periphery"/>
    <property type="evidence" value="ECO:0007669"/>
    <property type="project" value="TreeGrafter"/>
</dbReference>
<feature type="region of interest" description="Disordered" evidence="18">
    <location>
        <begin position="755"/>
        <end position="806"/>
    </location>
</feature>
<sequence length="1856" mass="200090">MFGQSTPFGAASTSNTGFGQSTFGKPAGFAAPVFGGGNTSLFNPTPAQPQTGGLFGSSTTTPAFGQPQTTQTPFGQTSGFGSIFGQQQNATTSGTSGTLFGAQQNPATSSAGGTFFASSNTSAFGQTKPFSFGTSTGLFGQTQQPAQQQTSLFGQPAAQTSSLFGASASATNIVGTPIKFNPVTGSDSMVKNGVTTPINTRHYCITCMKEYEGKSLEELRLEDYMVIKKGGQQPQGTTPGLFGSTAAPTLFGGATTSTSTGTGIFGSTENKPLFGGTTSAIGTFGSTSGGTLFSSNTGTTDLFGKNQTAPAFGAPAATQSTGFGFSAPTTSNMFGTNTAQVRPFGATTQAPTLFGSTPQQSSLGFGTSTSGFGGFGTQNQGGLFAQNKPAFGLGATTTAGFGFGSNTATNTSAFGAKLGTAFGSTPASTGSTFGSTMFNTTATSQPTSGLFGSTLKPTATFSFGQTATTNTSLGGGLNLGSNMFGNNAAKPGGLFGSTTNTGGTLFGSNTFGGGLGSGFGTGTNTGLGSSLSFGGNTLGSTATNQTQNTTVNGNVNQQILALASMPFGDTPLFKNLLPVTGKADTLLKSVPKSKSMFSEKDYKVSPRQSPGIKVRPVNRSDFSKKSLFDGLEDIKDQQGSLLTKSNPKALVLPAKDFSSPNKKANDDEVTIQLEPPTIISKFAKSTSAASDTSVSNIKKSMISCAIQTPSRTEDFSSRNGESNSNDSPSTKSGSKSSSSPVMNNTMTLLLPQKNTAALDGSPSPPVVDSSNHDVSNESENRRSLDETSASNSSKNNESDGSISAPHPTGIILHRVGYYTIPSLEELTPLVDGDGRCIVENFTIGRRNYGNIFYPDSFDVSGLDIDSIVHIRHKEVVVYPDESIKPSVGEGLNRKAQITLDRVWPTDKSSHQPISDPVRLVQLDYEGKLRKACAKLKTRFVEYRPQTGSWVFKVDHFSKYGLSDSDEEEDQVADVKKLKMIGGVHPLSALEQARRTSINVHLKKQMQMPSHYNPFEPNEDQHMLDENDSLLLKNNYHIDDVVSALSQEKVHKSPTSELARNLGTSSHKVQLMKASFYLNQDENDDAYSIDSDYMDFTNMPTSRAHDLVEMDTSQREMARLTAKTFPVFRTQFVQQPILPAATSMSVGAGDEELASRAKVTTSTKLFMSQPIVAAPQRSHLNHPNSVLPFHLSSVARIKAKCISDMSLFMGRSFRVGWGKELNLVHLTTDKLADSFEKHNDLQQLGDLLAGRTKSDFTKTIVQQLKIISPSASQTFKDLIQSHMDVRLKFSKQDVQDDCPVFSPVAGIEALHAHSLIADQQSENYTDTRYAASIWQLCVALWGNLPDLAAKDDERDHASLMARRHAFSEWLQSVVHASVKKDTVNEQQVSSVFHLLTGKKILEACEMAISQGDYNLSLLISQVGSNNAVRVLASKQLMQWRDTEADKLIDENRIKLTMCTAGVPLFESSFGVINVCQNLDWKRALGIHFWYLGSPADSITTALQAYEKACSGEENYAEKPVPYYSDGELDYDIVRGKEFSDVCFHLLKLYSQRSHPLESLLNPATYTADPLDYSLSWLLLETLESLGYRHISELSAAHIHVSFAMQLEGHGLWHWAVFVLLHLKNVQRRRQAVLDIIGKHVTLSEDGKTTLNKTEVFINETLGVPIEWIYDAKATLALSFHRYNEAAWYFIKSSQWSRSHQIIMQHLAADAIINEKYDNLEALLSQCATNSTNISGWHHFGSVISDYLTCVREVNHLIAAQDSSVAYQLEKLQPQISSICSRVQHLPTFSAKDRLMQAEIAKRIAHIVRSILMLQTGDIGASSHILASLIAQLPLPEDYEQQEIQQIIAPLIDNFASL</sequence>
<evidence type="ECO:0000256" key="8">
    <source>
        <dbReference type="ARBA" id="ARBA00022737"/>
    </source>
</evidence>
<reference evidence="20" key="1">
    <citation type="submission" date="2021-12" db="EMBL/GenBank/DDBJ databases">
        <authorList>
            <person name="King R."/>
        </authorList>
    </citation>
    <scope>NUCLEOTIDE SEQUENCE</scope>
</reference>
<feature type="compositionally biased region" description="Polar residues" evidence="18">
    <location>
        <begin position="786"/>
        <end position="801"/>
    </location>
</feature>
<feature type="domain" description="Peptidase S59" evidence="19">
    <location>
        <begin position="814"/>
        <end position="956"/>
    </location>
</feature>
<feature type="region of interest" description="Disordered" evidence="18">
    <location>
        <begin position="708"/>
        <end position="742"/>
    </location>
</feature>
<evidence type="ECO:0000256" key="12">
    <source>
        <dbReference type="ARBA" id="ARBA00022825"/>
    </source>
</evidence>
<evidence type="ECO:0000256" key="18">
    <source>
        <dbReference type="SAM" id="MobiDB-lite"/>
    </source>
</evidence>
<dbReference type="GO" id="GO:0003723">
    <property type="term" value="F:RNA binding"/>
    <property type="evidence" value="ECO:0007669"/>
    <property type="project" value="TreeGrafter"/>
</dbReference>
<dbReference type="FunFam" id="3.30.1610.10:FF:000001">
    <property type="entry name" value="Nuclear pore complex protein Nup98-Nup96"/>
    <property type="match status" value="1"/>
</dbReference>
<evidence type="ECO:0000256" key="2">
    <source>
        <dbReference type="ARBA" id="ARBA00004620"/>
    </source>
</evidence>
<evidence type="ECO:0000256" key="4">
    <source>
        <dbReference type="ARBA" id="ARBA00008926"/>
    </source>
</evidence>
<dbReference type="InterPro" id="IPR036903">
    <property type="entry name" value="Nup98_auto-Pept-S59_dom_sf"/>
</dbReference>
<evidence type="ECO:0000256" key="13">
    <source>
        <dbReference type="ARBA" id="ARBA00022927"/>
    </source>
</evidence>
<feature type="region of interest" description="Disordered" evidence="18">
    <location>
        <begin position="135"/>
        <end position="155"/>
    </location>
</feature>
<feature type="region of interest" description="Disordered" evidence="18">
    <location>
        <begin position="40"/>
        <end position="104"/>
    </location>
</feature>
<keyword evidence="7" id="KW-0645">Protease</keyword>
<evidence type="ECO:0000256" key="17">
    <source>
        <dbReference type="ARBA" id="ARBA00023242"/>
    </source>
</evidence>
<evidence type="ECO:0000256" key="6">
    <source>
        <dbReference type="ARBA" id="ARBA00022448"/>
    </source>
</evidence>
<feature type="compositionally biased region" description="Basic and acidic residues" evidence="18">
    <location>
        <begin position="770"/>
        <end position="785"/>
    </location>
</feature>
<dbReference type="GO" id="GO:0008236">
    <property type="term" value="F:serine-type peptidase activity"/>
    <property type="evidence" value="ECO:0007669"/>
    <property type="project" value="UniProtKB-KW"/>
</dbReference>
<evidence type="ECO:0000256" key="15">
    <source>
        <dbReference type="ARBA" id="ARBA00023132"/>
    </source>
</evidence>